<name>B8IEJ7_METNO</name>
<dbReference type="OrthoDB" id="7677847at2"/>
<sequence>MPPRPEPLRVSDTAGAERLVAETLQRMQELEGVLERESAHIRVGRLREGLADEAHKTALAGAYLQGLEEVKANAVALARFTPAGVAALREAHRRFAAAIETNQAVLATARAVSESLMKSLSSELARAAQPQGYGARRAMPSPYGPVRATPLVLSRSL</sequence>
<dbReference type="AlphaFoldDB" id="B8IEJ7"/>
<evidence type="ECO:0000313" key="1">
    <source>
        <dbReference type="EMBL" id="ACL59569.1"/>
    </source>
</evidence>
<evidence type="ECO:0008006" key="3">
    <source>
        <dbReference type="Google" id="ProtNLM"/>
    </source>
</evidence>
<dbReference type="Proteomes" id="UP000008207">
    <property type="component" value="Chromosome"/>
</dbReference>
<keyword evidence="2" id="KW-1185">Reference proteome</keyword>
<gene>
    <name evidence="1" type="ordered locus">Mnod_4704</name>
</gene>
<accession>B8IEJ7</accession>
<dbReference type="eggNOG" id="ENOG5032QZ3">
    <property type="taxonomic scope" value="Bacteria"/>
</dbReference>
<reference evidence="1 2" key="1">
    <citation type="submission" date="2009-01" db="EMBL/GenBank/DDBJ databases">
        <title>Complete sequence of chromosome of Methylobacterium nodulans ORS 2060.</title>
        <authorList>
            <consortium name="US DOE Joint Genome Institute"/>
            <person name="Lucas S."/>
            <person name="Copeland A."/>
            <person name="Lapidus A."/>
            <person name="Glavina del Rio T."/>
            <person name="Dalin E."/>
            <person name="Tice H."/>
            <person name="Bruce D."/>
            <person name="Goodwin L."/>
            <person name="Pitluck S."/>
            <person name="Sims D."/>
            <person name="Brettin T."/>
            <person name="Detter J.C."/>
            <person name="Han C."/>
            <person name="Larimer F."/>
            <person name="Land M."/>
            <person name="Hauser L."/>
            <person name="Kyrpides N."/>
            <person name="Ivanova N."/>
            <person name="Marx C.J."/>
            <person name="Richardson P."/>
        </authorList>
    </citation>
    <scope>NUCLEOTIDE SEQUENCE [LARGE SCALE GENOMIC DNA]</scope>
    <source>
        <strain evidence="2">LMG 21967 / CNCM I-2342 / ORS 2060</strain>
    </source>
</reference>
<dbReference type="RefSeq" id="WP_015931204.1">
    <property type="nucleotide sequence ID" value="NC_011894.1"/>
</dbReference>
<dbReference type="EMBL" id="CP001349">
    <property type="protein sequence ID" value="ACL59569.1"/>
    <property type="molecule type" value="Genomic_DNA"/>
</dbReference>
<organism evidence="1 2">
    <name type="scientific">Methylobacterium nodulans (strain LMG 21967 / CNCM I-2342 / ORS 2060)</name>
    <dbReference type="NCBI Taxonomy" id="460265"/>
    <lineage>
        <taxon>Bacteria</taxon>
        <taxon>Pseudomonadati</taxon>
        <taxon>Pseudomonadota</taxon>
        <taxon>Alphaproteobacteria</taxon>
        <taxon>Hyphomicrobiales</taxon>
        <taxon>Methylobacteriaceae</taxon>
        <taxon>Methylobacterium</taxon>
    </lineage>
</organism>
<dbReference type="STRING" id="460265.Mnod_4704"/>
<proteinExistence type="predicted"/>
<evidence type="ECO:0000313" key="2">
    <source>
        <dbReference type="Proteomes" id="UP000008207"/>
    </source>
</evidence>
<dbReference type="KEGG" id="mno:Mnod_4704"/>
<protein>
    <recommendedName>
        <fullName evidence="3">FlgN family protein</fullName>
    </recommendedName>
</protein>
<dbReference type="HOGENOM" id="CLU_1675827_0_0_5"/>